<feature type="domain" description="Flagellar basal body rod protein N-terminal" evidence="7">
    <location>
        <begin position="6"/>
        <end position="33"/>
    </location>
</feature>
<comment type="subcellular location">
    <subcellularLocation>
        <location evidence="1 5">Bacterial flagellum basal body</location>
    </subcellularLocation>
</comment>
<dbReference type="NCBIfam" id="NF004238">
    <property type="entry name" value="PRK05682.1-1"/>
    <property type="match status" value="1"/>
</dbReference>
<dbReference type="InterPro" id="IPR020013">
    <property type="entry name" value="Flagellar_FlgE/F/G"/>
</dbReference>
<feature type="region of interest" description="Disordered" evidence="6">
    <location>
        <begin position="353"/>
        <end position="376"/>
    </location>
</feature>
<dbReference type="RefSeq" id="WP_347371687.1">
    <property type="nucleotide sequence ID" value="NZ_JBDOJC010000001.1"/>
</dbReference>
<dbReference type="InterPro" id="IPR010930">
    <property type="entry name" value="Flg_bb/hook_C_dom"/>
</dbReference>
<dbReference type="Proteomes" id="UP001455709">
    <property type="component" value="Unassembled WGS sequence"/>
</dbReference>
<evidence type="ECO:0000313" key="11">
    <source>
        <dbReference type="EMBL" id="MEO2219073.1"/>
    </source>
</evidence>
<dbReference type="Pfam" id="PF06429">
    <property type="entry name" value="Flg_bbr_C"/>
    <property type="match status" value="1"/>
</dbReference>
<feature type="domain" description="Flagellar hook protein FlgE D2" evidence="9">
    <location>
        <begin position="163"/>
        <end position="299"/>
    </location>
</feature>
<gene>
    <name evidence="11" type="primary">flgE</name>
    <name evidence="11" type="ORF">ABGV49_18630</name>
</gene>
<dbReference type="InterPro" id="IPR037058">
    <property type="entry name" value="Falgellar_hook_FlgE_sf"/>
</dbReference>
<dbReference type="PROSITE" id="PS00588">
    <property type="entry name" value="FLAGELLA_BB_ROD"/>
    <property type="match status" value="1"/>
</dbReference>
<dbReference type="SUPFAM" id="SSF117143">
    <property type="entry name" value="Flagellar hook protein flgE"/>
    <property type="match status" value="1"/>
</dbReference>
<keyword evidence="12" id="KW-1185">Reference proteome</keyword>
<dbReference type="Pfam" id="PF07559">
    <property type="entry name" value="FlgE_D2"/>
    <property type="match status" value="1"/>
</dbReference>
<name>A0ABV0FIP6_9NEIS</name>
<comment type="similarity">
    <text evidence="2 5">Belongs to the flagella basal body rod proteins family.</text>
</comment>
<keyword evidence="4 5" id="KW-0975">Bacterial flagellum</keyword>
<evidence type="ECO:0000256" key="1">
    <source>
        <dbReference type="ARBA" id="ARBA00004117"/>
    </source>
</evidence>
<comment type="function">
    <text evidence="5">A flexible structure which links the flagellar filament to the drive apparatus in the basal body.</text>
</comment>
<feature type="domain" description="Flagellar basal-body/hook protein C-terminal" evidence="8">
    <location>
        <begin position="374"/>
        <end position="418"/>
    </location>
</feature>
<evidence type="ECO:0000256" key="5">
    <source>
        <dbReference type="RuleBase" id="RU362116"/>
    </source>
</evidence>
<dbReference type="PANTHER" id="PTHR30435">
    <property type="entry name" value="FLAGELLAR PROTEIN"/>
    <property type="match status" value="1"/>
</dbReference>
<dbReference type="InterPro" id="IPR019776">
    <property type="entry name" value="Flagellar_basal_body_rod_CS"/>
</dbReference>
<keyword evidence="11" id="KW-0969">Cilium</keyword>
<evidence type="ECO:0000259" key="9">
    <source>
        <dbReference type="Pfam" id="PF07559"/>
    </source>
</evidence>
<evidence type="ECO:0000259" key="8">
    <source>
        <dbReference type="Pfam" id="PF06429"/>
    </source>
</evidence>
<dbReference type="Pfam" id="PF00460">
    <property type="entry name" value="Flg_bb_rod"/>
    <property type="match status" value="1"/>
</dbReference>
<reference evidence="11 12" key="1">
    <citation type="submission" date="2024-05" db="EMBL/GenBank/DDBJ databases">
        <authorList>
            <person name="De Oliveira J.P."/>
            <person name="Noriler S.A."/>
            <person name="De Oliveira A.G."/>
            <person name="Sipoli D.S."/>
        </authorList>
    </citation>
    <scope>NUCLEOTIDE SEQUENCE [LARGE SCALE GENOMIC DNA]</scope>
    <source>
        <strain evidence="11 12">LABIM189</strain>
    </source>
</reference>
<accession>A0ABV0FIP6</accession>
<dbReference type="Gene3D" id="2.60.98.20">
    <property type="entry name" value="Flagellar hook protein FlgE"/>
    <property type="match status" value="1"/>
</dbReference>
<dbReference type="Pfam" id="PF22692">
    <property type="entry name" value="LlgE_F_G_D1"/>
    <property type="match status" value="1"/>
</dbReference>
<dbReference type="InterPro" id="IPR053967">
    <property type="entry name" value="LlgE_F_G-like_D1"/>
</dbReference>
<evidence type="ECO:0000259" key="10">
    <source>
        <dbReference type="Pfam" id="PF22692"/>
    </source>
</evidence>
<keyword evidence="11" id="KW-0966">Cell projection</keyword>
<dbReference type="EMBL" id="JBDOJC010000001">
    <property type="protein sequence ID" value="MEO2219073.1"/>
    <property type="molecule type" value="Genomic_DNA"/>
</dbReference>
<dbReference type="PANTHER" id="PTHR30435:SF1">
    <property type="entry name" value="FLAGELLAR HOOK PROTEIN FLGE"/>
    <property type="match status" value="1"/>
</dbReference>
<sequence>MGFQQGLSGLNAASVQLDTIGNNVANANTVGFKSSRTEFADLYGNSLYGITATTPGIGTQVQAVTQNMGNGNLDSTGRSLDLAINNAGFFIMGLPNGTQAYTRNGQFQVNSEGYLVSTAGNFVQGWTANSSGTVSQGPVGNLQLTTTSIAPHATSKLSMPVQLNSNQKTPTGVPLNNPADPTSYNWPNTVQVFDSLGNPHQMVFYYSLTASAPAGNTWTVNAYVDGKPTTTTAGGATNFTLNFDTSGNLTPLPFAPVPIKFTTAPVNGSAIPQTVTVDFTNSVQNNQQFGTLSPQIQDGTAPGTLQGVNISANGMIQATFSNSQTKTIGQVALSTFVNPQGLQDIGGNMWAQTGNSGSPTINNPGAGNAGTLSSGQVEDSNVNLTNELVSMITAQRYYQANAQTIKTQDTLIQTLLNI</sequence>
<evidence type="ECO:0000259" key="7">
    <source>
        <dbReference type="Pfam" id="PF00460"/>
    </source>
</evidence>
<evidence type="ECO:0000256" key="3">
    <source>
        <dbReference type="ARBA" id="ARBA00019015"/>
    </source>
</evidence>
<feature type="domain" description="Flagellar hook protein FlgE/F/G-like D1" evidence="10">
    <location>
        <begin position="83"/>
        <end position="131"/>
    </location>
</feature>
<keyword evidence="11" id="KW-0282">Flagellum</keyword>
<evidence type="ECO:0000256" key="4">
    <source>
        <dbReference type="ARBA" id="ARBA00023143"/>
    </source>
</evidence>
<dbReference type="InterPro" id="IPR011491">
    <property type="entry name" value="FlgE_D2"/>
</dbReference>
<dbReference type="InterPro" id="IPR037925">
    <property type="entry name" value="FlgE/F/G-like"/>
</dbReference>
<evidence type="ECO:0000256" key="2">
    <source>
        <dbReference type="ARBA" id="ARBA00009677"/>
    </source>
</evidence>
<dbReference type="NCBIfam" id="TIGR03506">
    <property type="entry name" value="FlgEFG_subfam"/>
    <property type="match status" value="1"/>
</dbReference>
<dbReference type="InterPro" id="IPR001444">
    <property type="entry name" value="Flag_bb_rod_N"/>
</dbReference>
<protein>
    <recommendedName>
        <fullName evidence="3 5">Flagellar hook protein FlgE</fullName>
    </recommendedName>
</protein>
<comment type="caution">
    <text evidence="11">The sequence shown here is derived from an EMBL/GenBank/DDBJ whole genome shotgun (WGS) entry which is preliminary data.</text>
</comment>
<organism evidence="11 12">
    <name type="scientific">Chromobacterium vaccinii</name>
    <dbReference type="NCBI Taxonomy" id="1108595"/>
    <lineage>
        <taxon>Bacteria</taxon>
        <taxon>Pseudomonadati</taxon>
        <taxon>Pseudomonadota</taxon>
        <taxon>Betaproteobacteria</taxon>
        <taxon>Neisseriales</taxon>
        <taxon>Chromobacteriaceae</taxon>
        <taxon>Chromobacterium</taxon>
    </lineage>
</organism>
<evidence type="ECO:0000313" key="12">
    <source>
        <dbReference type="Proteomes" id="UP001455709"/>
    </source>
</evidence>
<evidence type="ECO:0000256" key="6">
    <source>
        <dbReference type="SAM" id="MobiDB-lite"/>
    </source>
</evidence>
<proteinExistence type="inferred from homology"/>